<feature type="compositionally biased region" description="Basic and acidic residues" evidence="9">
    <location>
        <begin position="560"/>
        <end position="569"/>
    </location>
</feature>
<dbReference type="PRINTS" id="PR00344">
    <property type="entry name" value="BCTRLSENSOR"/>
</dbReference>
<evidence type="ECO:0000256" key="7">
    <source>
        <dbReference type="ARBA" id="ARBA00022840"/>
    </source>
</evidence>
<gene>
    <name evidence="13" type="ORF">AMJ39_01065</name>
</gene>
<dbReference type="PROSITE" id="PS50109">
    <property type="entry name" value="HIS_KIN"/>
    <property type="match status" value="1"/>
</dbReference>
<evidence type="ECO:0000256" key="6">
    <source>
        <dbReference type="ARBA" id="ARBA00022777"/>
    </source>
</evidence>
<evidence type="ECO:0000259" key="11">
    <source>
        <dbReference type="PROSITE" id="PS50109"/>
    </source>
</evidence>
<dbReference type="InterPro" id="IPR013767">
    <property type="entry name" value="PAS_fold"/>
</dbReference>
<dbReference type="Gene3D" id="3.30.450.20">
    <property type="entry name" value="PAS domain"/>
    <property type="match status" value="1"/>
</dbReference>
<dbReference type="EMBL" id="LIZS01000004">
    <property type="protein sequence ID" value="KPJ54349.1"/>
    <property type="molecule type" value="Genomic_DNA"/>
</dbReference>
<dbReference type="InterPro" id="IPR005467">
    <property type="entry name" value="His_kinase_dom"/>
</dbReference>
<dbReference type="InterPro" id="IPR036097">
    <property type="entry name" value="HisK_dim/P_sf"/>
</dbReference>
<evidence type="ECO:0000256" key="5">
    <source>
        <dbReference type="ARBA" id="ARBA00022741"/>
    </source>
</evidence>
<feature type="region of interest" description="Disordered" evidence="9">
    <location>
        <begin position="560"/>
        <end position="583"/>
    </location>
</feature>
<dbReference type="STRING" id="1703770.AMJ39_01065"/>
<dbReference type="PANTHER" id="PTHR43065:SF10">
    <property type="entry name" value="PEROXIDE STRESS-ACTIVATED HISTIDINE KINASE MAK3"/>
    <property type="match status" value="1"/>
</dbReference>
<sequence length="583" mass="64345">MGERKKRFLLHLSSPSLASLDEKQSILIFRWLLVFVLVALMVFGTRGLRFASAGYYLAIAIFVSNLGLLAIPRRRFRSAAMLNIIFLADTVFVTAAIYFSSGFRSDLYLIYFLVIFIAAAAGRHAWGSMLTGAVASILYGWQVFSSSGAAALTEGAFLIRIPFLFVIAATSSLLARQARLRRKEQERQQRFIKDLQHQVEVATMVGEKATRDARTMDRHRESILSSMTSGVIIVDGSGSITNFNKAAEQTTGLEPGRVLGRPFTQVGLPSPLAEILVDAHSSHRLSFGKEAEIVREGEPAIQLGITTSLVKEEGDGPCGIIAIFKDITATRYLEKRVREAQQLAILGEMAACVAHEIRNPLNSINGFAQLIRQKSSEDDKRREYAEVVLREAERIDRIIEDILGFARKRVPDFRATDINGLLDDVGRAVREKSEKNGVSIEFLFASGLPPIEVDGNQMREVFFNLLHNAIDASEGGTTVEVSTGIDDQWLTIEVADQGCGMSEEVRERIFEPFFTTKERGTGLGLVVSRRIVEGHGGTVAVASEEGRGTRFTIKIPRKDGGYREHRETEPAAVAQTQGIDSQC</sequence>
<reference evidence="13 14" key="1">
    <citation type="journal article" date="2015" name="Microbiome">
        <title>Genomic resolution of linkages in carbon, nitrogen, and sulfur cycling among widespread estuary sediment bacteria.</title>
        <authorList>
            <person name="Baker B.J."/>
            <person name="Lazar C.S."/>
            <person name="Teske A.P."/>
            <person name="Dick G.J."/>
        </authorList>
    </citation>
    <scope>NUCLEOTIDE SEQUENCE [LARGE SCALE GENOMIC DNA]</scope>
    <source>
        <strain evidence="13">DG_24</strain>
    </source>
</reference>
<dbReference type="PROSITE" id="PS50112">
    <property type="entry name" value="PAS"/>
    <property type="match status" value="1"/>
</dbReference>
<feature type="transmembrane region" description="Helical" evidence="10">
    <location>
        <begin position="53"/>
        <end position="71"/>
    </location>
</feature>
<dbReference type="Pfam" id="PF00989">
    <property type="entry name" value="PAS"/>
    <property type="match status" value="1"/>
</dbReference>
<dbReference type="Gene3D" id="1.10.287.130">
    <property type="match status" value="1"/>
</dbReference>
<dbReference type="Pfam" id="PF00512">
    <property type="entry name" value="HisKA"/>
    <property type="match status" value="1"/>
</dbReference>
<proteinExistence type="predicted"/>
<name>A0A0S7WVY1_UNCT6</name>
<keyword evidence="10" id="KW-0812">Transmembrane</keyword>
<keyword evidence="10" id="KW-0472">Membrane</keyword>
<dbReference type="SUPFAM" id="SSF55874">
    <property type="entry name" value="ATPase domain of HSP90 chaperone/DNA topoisomerase II/histidine kinase"/>
    <property type="match status" value="1"/>
</dbReference>
<evidence type="ECO:0000256" key="9">
    <source>
        <dbReference type="SAM" id="MobiDB-lite"/>
    </source>
</evidence>
<evidence type="ECO:0000256" key="4">
    <source>
        <dbReference type="ARBA" id="ARBA00022679"/>
    </source>
</evidence>
<dbReference type="GO" id="GO:0000155">
    <property type="term" value="F:phosphorelay sensor kinase activity"/>
    <property type="evidence" value="ECO:0007669"/>
    <property type="project" value="InterPro"/>
</dbReference>
<dbReference type="PANTHER" id="PTHR43065">
    <property type="entry name" value="SENSOR HISTIDINE KINASE"/>
    <property type="match status" value="1"/>
</dbReference>
<keyword evidence="4" id="KW-0808">Transferase</keyword>
<evidence type="ECO:0000259" key="12">
    <source>
        <dbReference type="PROSITE" id="PS50112"/>
    </source>
</evidence>
<comment type="catalytic activity">
    <reaction evidence="1">
        <text>ATP + protein L-histidine = ADP + protein N-phospho-L-histidine.</text>
        <dbReference type="EC" id="2.7.13.3"/>
    </reaction>
</comment>
<dbReference type="InterPro" id="IPR036890">
    <property type="entry name" value="HATPase_C_sf"/>
</dbReference>
<feature type="transmembrane region" description="Helical" evidence="10">
    <location>
        <begin position="133"/>
        <end position="151"/>
    </location>
</feature>
<dbReference type="Gene3D" id="3.30.565.10">
    <property type="entry name" value="Histidine kinase-like ATPase, C-terminal domain"/>
    <property type="match status" value="1"/>
</dbReference>
<dbReference type="SMART" id="SM00091">
    <property type="entry name" value="PAS"/>
    <property type="match status" value="1"/>
</dbReference>
<dbReference type="NCBIfam" id="TIGR00229">
    <property type="entry name" value="sensory_box"/>
    <property type="match status" value="1"/>
</dbReference>
<dbReference type="Pfam" id="PF02518">
    <property type="entry name" value="HATPase_c"/>
    <property type="match status" value="1"/>
</dbReference>
<keyword evidence="8" id="KW-0902">Two-component regulatory system</keyword>
<dbReference type="SMART" id="SM00387">
    <property type="entry name" value="HATPase_c"/>
    <property type="match status" value="1"/>
</dbReference>
<organism evidence="13 14">
    <name type="scientific">candidate division TA06 bacterium DG_24</name>
    <dbReference type="NCBI Taxonomy" id="1703770"/>
    <lineage>
        <taxon>Bacteria</taxon>
        <taxon>Bacteria division TA06</taxon>
    </lineage>
</organism>
<dbReference type="InterPro" id="IPR000014">
    <property type="entry name" value="PAS"/>
</dbReference>
<keyword evidence="10" id="KW-1133">Transmembrane helix</keyword>
<feature type="domain" description="Histidine kinase" evidence="11">
    <location>
        <begin position="352"/>
        <end position="559"/>
    </location>
</feature>
<evidence type="ECO:0000256" key="1">
    <source>
        <dbReference type="ARBA" id="ARBA00000085"/>
    </source>
</evidence>
<dbReference type="GO" id="GO:0006355">
    <property type="term" value="P:regulation of DNA-templated transcription"/>
    <property type="evidence" value="ECO:0007669"/>
    <property type="project" value="InterPro"/>
</dbReference>
<dbReference type="InterPro" id="IPR003594">
    <property type="entry name" value="HATPase_dom"/>
</dbReference>
<dbReference type="Proteomes" id="UP000052008">
    <property type="component" value="Unassembled WGS sequence"/>
</dbReference>
<feature type="transmembrane region" description="Helical" evidence="10">
    <location>
        <begin position="80"/>
        <end position="101"/>
    </location>
</feature>
<keyword evidence="6" id="KW-0418">Kinase</keyword>
<evidence type="ECO:0000256" key="2">
    <source>
        <dbReference type="ARBA" id="ARBA00012438"/>
    </source>
</evidence>
<dbReference type="EC" id="2.7.13.3" evidence="2"/>
<dbReference type="SUPFAM" id="SSF55785">
    <property type="entry name" value="PYP-like sensor domain (PAS domain)"/>
    <property type="match status" value="1"/>
</dbReference>
<dbReference type="CDD" id="cd00082">
    <property type="entry name" value="HisKA"/>
    <property type="match status" value="1"/>
</dbReference>
<dbReference type="InterPro" id="IPR035965">
    <property type="entry name" value="PAS-like_dom_sf"/>
</dbReference>
<feature type="compositionally biased region" description="Polar residues" evidence="9">
    <location>
        <begin position="574"/>
        <end position="583"/>
    </location>
</feature>
<keyword evidence="3" id="KW-0597">Phosphoprotein</keyword>
<accession>A0A0S7WVY1</accession>
<dbReference type="AlphaFoldDB" id="A0A0S7WVY1"/>
<feature type="transmembrane region" description="Helical" evidence="10">
    <location>
        <begin position="107"/>
        <end position="126"/>
    </location>
</feature>
<dbReference type="CDD" id="cd00130">
    <property type="entry name" value="PAS"/>
    <property type="match status" value="1"/>
</dbReference>
<comment type="caution">
    <text evidence="13">The sequence shown here is derived from an EMBL/GenBank/DDBJ whole genome shotgun (WGS) entry which is preliminary data.</text>
</comment>
<evidence type="ECO:0000313" key="13">
    <source>
        <dbReference type="EMBL" id="KPJ54349.1"/>
    </source>
</evidence>
<evidence type="ECO:0000256" key="3">
    <source>
        <dbReference type="ARBA" id="ARBA00022553"/>
    </source>
</evidence>
<dbReference type="GO" id="GO:0005524">
    <property type="term" value="F:ATP binding"/>
    <property type="evidence" value="ECO:0007669"/>
    <property type="project" value="UniProtKB-KW"/>
</dbReference>
<evidence type="ECO:0000256" key="8">
    <source>
        <dbReference type="ARBA" id="ARBA00023012"/>
    </source>
</evidence>
<feature type="domain" description="PAS" evidence="12">
    <location>
        <begin position="216"/>
        <end position="261"/>
    </location>
</feature>
<feature type="transmembrane region" description="Helical" evidence="10">
    <location>
        <begin position="27"/>
        <end position="47"/>
    </location>
</feature>
<evidence type="ECO:0000313" key="14">
    <source>
        <dbReference type="Proteomes" id="UP000052008"/>
    </source>
</evidence>
<dbReference type="InterPro" id="IPR004358">
    <property type="entry name" value="Sig_transdc_His_kin-like_C"/>
</dbReference>
<keyword evidence="7" id="KW-0067">ATP-binding</keyword>
<dbReference type="InterPro" id="IPR003661">
    <property type="entry name" value="HisK_dim/P_dom"/>
</dbReference>
<keyword evidence="5" id="KW-0547">Nucleotide-binding</keyword>
<dbReference type="SMART" id="SM00388">
    <property type="entry name" value="HisKA"/>
    <property type="match status" value="1"/>
</dbReference>
<evidence type="ECO:0000256" key="10">
    <source>
        <dbReference type="SAM" id="Phobius"/>
    </source>
</evidence>
<dbReference type="SUPFAM" id="SSF47384">
    <property type="entry name" value="Homodimeric domain of signal transducing histidine kinase"/>
    <property type="match status" value="1"/>
</dbReference>
<protein>
    <recommendedName>
        <fullName evidence="2">histidine kinase</fullName>
        <ecNumber evidence="2">2.7.13.3</ecNumber>
    </recommendedName>
</protein>